<dbReference type="EMBL" id="BDQV01003659">
    <property type="protein sequence ID" value="GAY35726.1"/>
    <property type="molecule type" value="Genomic_DNA"/>
</dbReference>
<keyword evidence="2" id="KW-0732">Signal</keyword>
<dbReference type="STRING" id="55188.A0A2H5N670"/>
<dbReference type="AlphaFoldDB" id="A0A2H5N670"/>
<feature type="non-terminal residue" evidence="3">
    <location>
        <position position="438"/>
    </location>
</feature>
<organism evidence="3 4">
    <name type="scientific">Citrus unshiu</name>
    <name type="common">Satsuma mandarin</name>
    <name type="synonym">Citrus nobilis var. unshiu</name>
    <dbReference type="NCBI Taxonomy" id="55188"/>
    <lineage>
        <taxon>Eukaryota</taxon>
        <taxon>Viridiplantae</taxon>
        <taxon>Streptophyta</taxon>
        <taxon>Embryophyta</taxon>
        <taxon>Tracheophyta</taxon>
        <taxon>Spermatophyta</taxon>
        <taxon>Magnoliopsida</taxon>
        <taxon>eudicotyledons</taxon>
        <taxon>Gunneridae</taxon>
        <taxon>Pentapetalae</taxon>
        <taxon>rosids</taxon>
        <taxon>malvids</taxon>
        <taxon>Sapindales</taxon>
        <taxon>Rutaceae</taxon>
        <taxon>Aurantioideae</taxon>
        <taxon>Citrus</taxon>
    </lineage>
</organism>
<sequence length="438" mass="49355">MRISRGVYLFSIGSNDYYAKILLTKGFTILNSFSESNHVGMVIGNLTTVIKEIYKTGGRKFAFMNVPDLGCLPVMRIMNTEKNGSCLEKATSLAKLHNEALSKQLFDLQKQLKGFKYSLFDLNSSLRKRINHPFKYGFKEGKAACCGTGQFRGVLSCGGKRPVKEFELCENPNEYVYWDSIHLTEMANKQLAREMWNGARNSHVIGPYNLKKLFQIRYMRKQALNEKINISNMTRLRLLVICFLEIIFSCLLITGHTRSSPPLLEKHVALFIFSDSLFDAGNNNYINTTTNFQANFLPYGETFFKYPTGRFSDGRIIPDFIVCRFTIDSNIFAIHKPRITHGVNFASSGADALTETHQGLVIDLKTQLSNFKIVEEQLKKKPGNAAAKTLVSNAVYLIDGGGNDHFVALTTNSSVLQSLYSKKQYVDMVIGNLTTIIK</sequence>
<dbReference type="InterPro" id="IPR044552">
    <property type="entry name" value="GLIP1-5/GLL25"/>
</dbReference>
<comment type="similarity">
    <text evidence="1">Belongs to the 'GDSL' lipolytic enzyme family.</text>
</comment>
<comment type="caution">
    <text evidence="3">The sequence shown here is derived from an EMBL/GenBank/DDBJ whole genome shotgun (WGS) entry which is preliminary data.</text>
</comment>
<dbReference type="Proteomes" id="UP000236630">
    <property type="component" value="Unassembled WGS sequence"/>
</dbReference>
<evidence type="ECO:0000256" key="2">
    <source>
        <dbReference type="ARBA" id="ARBA00022729"/>
    </source>
</evidence>
<dbReference type="InterPro" id="IPR001087">
    <property type="entry name" value="GDSL"/>
</dbReference>
<evidence type="ECO:0000313" key="4">
    <source>
        <dbReference type="Proteomes" id="UP000236630"/>
    </source>
</evidence>
<dbReference type="PANTHER" id="PTHR45966">
    <property type="entry name" value="GDSL-LIKE LIPASE/ACYLHYDROLASE"/>
    <property type="match status" value="1"/>
</dbReference>
<evidence type="ECO:0000256" key="1">
    <source>
        <dbReference type="ARBA" id="ARBA00008668"/>
    </source>
</evidence>
<evidence type="ECO:0000313" key="3">
    <source>
        <dbReference type="EMBL" id="GAY35726.1"/>
    </source>
</evidence>
<keyword evidence="4" id="KW-1185">Reference proteome</keyword>
<dbReference type="Gene3D" id="3.40.50.1110">
    <property type="entry name" value="SGNH hydrolase"/>
    <property type="match status" value="2"/>
</dbReference>
<proteinExistence type="inferred from homology"/>
<accession>A0A2H5N670</accession>
<gene>
    <name evidence="3" type="ORF">CUMW_283310</name>
</gene>
<protein>
    <submittedName>
        <fullName evidence="3">Uncharacterized protein</fullName>
    </submittedName>
</protein>
<reference evidence="3 4" key="1">
    <citation type="journal article" date="2017" name="Front. Genet.">
        <title>Draft sequencing of the heterozygous diploid genome of Satsuma (Citrus unshiu Marc.) using a hybrid assembly approach.</title>
        <authorList>
            <person name="Shimizu T."/>
            <person name="Tanizawa Y."/>
            <person name="Mochizuki T."/>
            <person name="Nagasaki H."/>
            <person name="Yoshioka T."/>
            <person name="Toyoda A."/>
            <person name="Fujiyama A."/>
            <person name="Kaminuma E."/>
            <person name="Nakamura Y."/>
        </authorList>
    </citation>
    <scope>NUCLEOTIDE SEQUENCE [LARGE SCALE GENOMIC DNA]</scope>
    <source>
        <strain evidence="4">cv. Miyagawa wase</strain>
    </source>
</reference>
<name>A0A2H5N670_CITUN</name>
<dbReference type="PANTHER" id="PTHR45966:SF4">
    <property type="entry name" value="GDSL ESTERASE_LIPASE 5"/>
    <property type="match status" value="1"/>
</dbReference>
<dbReference type="Pfam" id="PF00657">
    <property type="entry name" value="Lipase_GDSL"/>
    <property type="match status" value="2"/>
</dbReference>
<dbReference type="GO" id="GO:0016298">
    <property type="term" value="F:lipase activity"/>
    <property type="evidence" value="ECO:0007669"/>
    <property type="project" value="TreeGrafter"/>
</dbReference>
<dbReference type="InterPro" id="IPR036514">
    <property type="entry name" value="SGNH_hydro_sf"/>
</dbReference>